<dbReference type="SUPFAM" id="SSF46785">
    <property type="entry name" value="Winged helix' DNA-binding domain"/>
    <property type="match status" value="1"/>
</dbReference>
<dbReference type="Gene3D" id="1.10.10.10">
    <property type="entry name" value="Winged helix-like DNA-binding domain superfamily/Winged helix DNA-binding domain"/>
    <property type="match status" value="1"/>
</dbReference>
<dbReference type="Pfam" id="PF13412">
    <property type="entry name" value="HTH_24"/>
    <property type="match status" value="1"/>
</dbReference>
<dbReference type="Proteomes" id="UP000782312">
    <property type="component" value="Unassembled WGS sequence"/>
</dbReference>
<evidence type="ECO:0000313" key="3">
    <source>
        <dbReference type="Proteomes" id="UP000782312"/>
    </source>
</evidence>
<evidence type="ECO:0000313" key="2">
    <source>
        <dbReference type="EMBL" id="MBI3126000.1"/>
    </source>
</evidence>
<proteinExistence type="predicted"/>
<accession>A0A932HUP3</accession>
<dbReference type="AlphaFoldDB" id="A0A932HUP3"/>
<comment type="caution">
    <text evidence="2">The sequence shown here is derived from an EMBL/GenBank/DDBJ whole genome shotgun (WGS) entry which is preliminary data.</text>
</comment>
<sequence>MRKEDLHQFRLMEEVEKEGGIVTQRDLARRLNVSLGLTNAFLKRIVRKGYFKITTVPGRTVRYILTPKGFAEKSRLTMEYIRYSLAHYQEIRHRTRLLANVLREKNIQRVAMVGTGELAELFYLSLREAAIEVMVVVSLGAEEGFFLGYPIMSPDSLRESSADAICVVDMDEEHFALFLSRAGELGLPKDKIIRVGANSGMEKAPTGKTAAVGSPSESHHR</sequence>
<dbReference type="InterPro" id="IPR036388">
    <property type="entry name" value="WH-like_DNA-bd_sf"/>
</dbReference>
<dbReference type="EMBL" id="JACPUR010000001">
    <property type="protein sequence ID" value="MBI3126000.1"/>
    <property type="molecule type" value="Genomic_DNA"/>
</dbReference>
<evidence type="ECO:0000256" key="1">
    <source>
        <dbReference type="SAM" id="MobiDB-lite"/>
    </source>
</evidence>
<feature type="region of interest" description="Disordered" evidence="1">
    <location>
        <begin position="198"/>
        <end position="221"/>
    </location>
</feature>
<dbReference type="InterPro" id="IPR036390">
    <property type="entry name" value="WH_DNA-bd_sf"/>
</dbReference>
<protein>
    <submittedName>
        <fullName evidence="2">Winged helix-turn-helix transcriptional regulator</fullName>
    </submittedName>
</protein>
<reference evidence="2" key="1">
    <citation type="submission" date="2020-07" db="EMBL/GenBank/DDBJ databases">
        <title>Huge and variable diversity of episymbiotic CPR bacteria and DPANN archaea in groundwater ecosystems.</title>
        <authorList>
            <person name="He C.Y."/>
            <person name="Keren R."/>
            <person name="Whittaker M."/>
            <person name="Farag I.F."/>
            <person name="Doudna J."/>
            <person name="Cate J.H.D."/>
            <person name="Banfield J.F."/>
        </authorList>
    </citation>
    <scope>NUCLEOTIDE SEQUENCE</scope>
    <source>
        <strain evidence="2">NC_groundwater_763_Ag_S-0.2um_68_21</strain>
    </source>
</reference>
<gene>
    <name evidence="2" type="ORF">HYZ11_00160</name>
</gene>
<organism evidence="2 3">
    <name type="scientific">Tectimicrobiota bacterium</name>
    <dbReference type="NCBI Taxonomy" id="2528274"/>
    <lineage>
        <taxon>Bacteria</taxon>
        <taxon>Pseudomonadati</taxon>
        <taxon>Nitrospinota/Tectimicrobiota group</taxon>
        <taxon>Candidatus Tectimicrobiota</taxon>
    </lineage>
</organism>
<name>A0A932HUP3_UNCTE</name>
<dbReference type="Gene3D" id="3.40.50.720">
    <property type="entry name" value="NAD(P)-binding Rossmann-like Domain"/>
    <property type="match status" value="1"/>
</dbReference>